<evidence type="ECO:0000256" key="1">
    <source>
        <dbReference type="ARBA" id="ARBA00004651"/>
    </source>
</evidence>
<keyword evidence="10" id="KW-0739">Sodium transport</keyword>
<reference evidence="13" key="1">
    <citation type="journal article" date="2023" name="IScience">
        <title>Live-bearing cockroach genome reveals convergent evolutionary mechanisms linked to viviparity in insects and beyond.</title>
        <authorList>
            <person name="Fouks B."/>
            <person name="Harrison M.C."/>
            <person name="Mikhailova A.A."/>
            <person name="Marchal E."/>
            <person name="English S."/>
            <person name="Carruthers M."/>
            <person name="Jennings E.C."/>
            <person name="Chiamaka E.L."/>
            <person name="Frigard R.A."/>
            <person name="Pippel M."/>
            <person name="Attardo G.M."/>
            <person name="Benoit J.B."/>
            <person name="Bornberg-Bauer E."/>
            <person name="Tobe S.S."/>
        </authorList>
    </citation>
    <scope>NUCLEOTIDE SEQUENCE</scope>
    <source>
        <strain evidence="13">Stay&amp;Tobe</strain>
    </source>
</reference>
<comment type="subcellular location">
    <subcellularLocation>
        <location evidence="1">Cell membrane</location>
        <topology evidence="1">Multi-pass membrane protein</topology>
    </subcellularLocation>
</comment>
<feature type="transmembrane region" description="Helical" evidence="12">
    <location>
        <begin position="515"/>
        <end position="536"/>
    </location>
</feature>
<keyword evidence="4" id="KW-1003">Cell membrane</keyword>
<feature type="transmembrane region" description="Helical" evidence="12">
    <location>
        <begin position="346"/>
        <end position="371"/>
    </location>
</feature>
<evidence type="ECO:0000313" key="13">
    <source>
        <dbReference type="EMBL" id="KAJ9575570.1"/>
    </source>
</evidence>
<evidence type="ECO:0000256" key="8">
    <source>
        <dbReference type="ARBA" id="ARBA00023065"/>
    </source>
</evidence>
<dbReference type="Proteomes" id="UP001233999">
    <property type="component" value="Unassembled WGS sequence"/>
</dbReference>
<evidence type="ECO:0000256" key="6">
    <source>
        <dbReference type="ARBA" id="ARBA00022989"/>
    </source>
</evidence>
<accession>A0AAD7Z7G2</accession>
<keyword evidence="6 12" id="KW-1133">Transmembrane helix</keyword>
<name>A0AAD7Z7G2_DIPPU</name>
<dbReference type="AlphaFoldDB" id="A0AAD7Z7G2"/>
<evidence type="ECO:0008006" key="15">
    <source>
        <dbReference type="Google" id="ProtNLM"/>
    </source>
</evidence>
<evidence type="ECO:0000313" key="14">
    <source>
        <dbReference type="Proteomes" id="UP001233999"/>
    </source>
</evidence>
<proteinExistence type="inferred from homology"/>
<feature type="transmembrane region" description="Helical" evidence="12">
    <location>
        <begin position="286"/>
        <end position="311"/>
    </location>
</feature>
<evidence type="ECO:0000256" key="2">
    <source>
        <dbReference type="ARBA" id="ARBA00006434"/>
    </source>
</evidence>
<feature type="transmembrane region" description="Helical" evidence="12">
    <location>
        <begin position="92"/>
        <end position="115"/>
    </location>
</feature>
<comment type="caution">
    <text evidence="13">The sequence shown here is derived from an EMBL/GenBank/DDBJ whole genome shotgun (WGS) entry which is preliminary data.</text>
</comment>
<feature type="transmembrane region" description="Helical" evidence="12">
    <location>
        <begin position="136"/>
        <end position="161"/>
    </location>
</feature>
<dbReference type="InterPro" id="IPR051163">
    <property type="entry name" value="Sodium:Solute_Symporter_SSF"/>
</dbReference>
<dbReference type="InterPro" id="IPR001734">
    <property type="entry name" value="Na/solute_symporter"/>
</dbReference>
<dbReference type="PROSITE" id="PS50283">
    <property type="entry name" value="NA_SOLUT_SYMP_3"/>
    <property type="match status" value="1"/>
</dbReference>
<feature type="non-terminal residue" evidence="13">
    <location>
        <position position="586"/>
    </location>
</feature>
<evidence type="ECO:0000256" key="10">
    <source>
        <dbReference type="ARBA" id="ARBA00023201"/>
    </source>
</evidence>
<feature type="transmembrane region" description="Helical" evidence="12">
    <location>
        <begin position="16"/>
        <end position="41"/>
    </location>
</feature>
<dbReference type="NCBIfam" id="TIGR00813">
    <property type="entry name" value="sss"/>
    <property type="match status" value="1"/>
</dbReference>
<dbReference type="Pfam" id="PF00474">
    <property type="entry name" value="SSF"/>
    <property type="match status" value="1"/>
</dbReference>
<keyword evidence="3" id="KW-0813">Transport</keyword>
<dbReference type="PANTHER" id="PTHR42985:SF21">
    <property type="entry name" value="SODIUM-DEPENDENT MULTIVITAMIN TRANSPORTER-LIKE PROTEIN"/>
    <property type="match status" value="1"/>
</dbReference>
<evidence type="ECO:0000256" key="7">
    <source>
        <dbReference type="ARBA" id="ARBA00023053"/>
    </source>
</evidence>
<feature type="transmembrane region" description="Helical" evidence="12">
    <location>
        <begin position="62"/>
        <end position="80"/>
    </location>
</feature>
<feature type="transmembrane region" description="Helical" evidence="12">
    <location>
        <begin position="246"/>
        <end position="265"/>
    </location>
</feature>
<evidence type="ECO:0000256" key="11">
    <source>
        <dbReference type="RuleBase" id="RU362091"/>
    </source>
</evidence>
<feature type="transmembrane region" description="Helical" evidence="12">
    <location>
        <begin position="167"/>
        <end position="185"/>
    </location>
</feature>
<feature type="transmembrane region" description="Helical" evidence="12">
    <location>
        <begin position="448"/>
        <end position="465"/>
    </location>
</feature>
<dbReference type="GO" id="GO:0015293">
    <property type="term" value="F:symporter activity"/>
    <property type="evidence" value="ECO:0007669"/>
    <property type="project" value="TreeGrafter"/>
</dbReference>
<evidence type="ECO:0000256" key="12">
    <source>
        <dbReference type="SAM" id="Phobius"/>
    </source>
</evidence>
<evidence type="ECO:0000256" key="4">
    <source>
        <dbReference type="ARBA" id="ARBA00022475"/>
    </source>
</evidence>
<dbReference type="Gene3D" id="1.20.1730.10">
    <property type="entry name" value="Sodium/glucose cotransporter"/>
    <property type="match status" value="1"/>
</dbReference>
<comment type="similarity">
    <text evidence="2 11">Belongs to the sodium:solute symporter (SSF) (TC 2.A.21) family.</text>
</comment>
<dbReference type="GO" id="GO:0006814">
    <property type="term" value="P:sodium ion transport"/>
    <property type="evidence" value="ECO:0007669"/>
    <property type="project" value="UniProtKB-KW"/>
</dbReference>
<dbReference type="CDD" id="cd11492">
    <property type="entry name" value="SLC5sbd_NIS-SMVT"/>
    <property type="match status" value="1"/>
</dbReference>
<evidence type="ECO:0000256" key="3">
    <source>
        <dbReference type="ARBA" id="ARBA00022448"/>
    </source>
</evidence>
<gene>
    <name evidence="13" type="ORF">L9F63_007578</name>
</gene>
<keyword evidence="9 12" id="KW-0472">Membrane</keyword>
<feature type="transmembrane region" description="Helical" evidence="12">
    <location>
        <begin position="197"/>
        <end position="216"/>
    </location>
</feature>
<keyword evidence="5 12" id="KW-0812">Transmembrane</keyword>
<evidence type="ECO:0000256" key="5">
    <source>
        <dbReference type="ARBA" id="ARBA00022692"/>
    </source>
</evidence>
<dbReference type="GO" id="GO:0005886">
    <property type="term" value="C:plasma membrane"/>
    <property type="evidence" value="ECO:0007669"/>
    <property type="project" value="UniProtKB-SubCell"/>
</dbReference>
<evidence type="ECO:0000256" key="9">
    <source>
        <dbReference type="ARBA" id="ARBA00023136"/>
    </source>
</evidence>
<keyword evidence="7" id="KW-0915">Sodium</keyword>
<feature type="transmembrane region" description="Helical" evidence="12">
    <location>
        <begin position="391"/>
        <end position="410"/>
    </location>
</feature>
<organism evidence="13 14">
    <name type="scientific">Diploptera punctata</name>
    <name type="common">Pacific beetle cockroach</name>
    <dbReference type="NCBI Taxonomy" id="6984"/>
    <lineage>
        <taxon>Eukaryota</taxon>
        <taxon>Metazoa</taxon>
        <taxon>Ecdysozoa</taxon>
        <taxon>Arthropoda</taxon>
        <taxon>Hexapoda</taxon>
        <taxon>Insecta</taxon>
        <taxon>Pterygota</taxon>
        <taxon>Neoptera</taxon>
        <taxon>Polyneoptera</taxon>
        <taxon>Dictyoptera</taxon>
        <taxon>Blattodea</taxon>
        <taxon>Blaberoidea</taxon>
        <taxon>Blaberidae</taxon>
        <taxon>Diplopterinae</taxon>
        <taxon>Diploptera</taxon>
    </lineage>
</organism>
<reference evidence="13" key="2">
    <citation type="submission" date="2023-05" db="EMBL/GenBank/DDBJ databases">
        <authorList>
            <person name="Fouks B."/>
        </authorList>
    </citation>
    <scope>NUCLEOTIDE SEQUENCE</scope>
    <source>
        <strain evidence="13">Stay&amp;Tobe</strain>
        <tissue evidence="13">Testes</tissue>
    </source>
</reference>
<keyword evidence="8" id="KW-0406">Ion transport</keyword>
<sequence>MLANISTSTVNTKELYFGWLDTTIFVLMLASSTMIGIYFGIWGKREDTPKEYLHGGKKMSTVPVAVSLVASFISGIMVMGAPTEIYLYGINYLLICFSIPLVGAATYYIYLPVFYDLQLTSTYEYLQLRFNRSVRVMASILCTISLLLYIPIVVYVPALAFSQVSGMNVHFITPALSVLCIFYTMIGGIKAVVWTDFLQGVLMLVSGIGVIILGVVKNGGFGTVWERNLEGGRLNVDFNPSPFSRLTFWSTIFGNAFYWTGVMAINQAMVQKFLSLPSFNKARTSLILFVIFLIMITFVSCLSGIVIYATYYDCDPVKSKTVSRPDQVLPYFAMDVARSVPGLPGLFVAGIFSASLSTMSSCLNALGATLFDDFVRPCLKNKISDKMANNIIKCVIIGVGAVCVLIVFIVDKLGSVLQLNLSMAGVTNGALVGLFSLGMFIPRANSKGALVGSISSIVLMGWIVFGTQNAMANGDIKQPLLPFRTDGCDVNVTYSDNVEFQESNEEVFILYKLSFLYYSLIGIVIVLVIGTIVSYFTEQPEEKQMDPILFTPIIRKFMERRQDYECTESAEKEFLNYKPEEFSTCH</sequence>
<dbReference type="EMBL" id="JASPKZ010009829">
    <property type="protein sequence ID" value="KAJ9575570.1"/>
    <property type="molecule type" value="Genomic_DNA"/>
</dbReference>
<dbReference type="InterPro" id="IPR038377">
    <property type="entry name" value="Na/Glc_symporter_sf"/>
</dbReference>
<keyword evidence="14" id="KW-1185">Reference proteome</keyword>
<dbReference type="PANTHER" id="PTHR42985">
    <property type="entry name" value="SODIUM-COUPLED MONOCARBOXYLATE TRANSPORTER"/>
    <property type="match status" value="1"/>
</dbReference>
<feature type="transmembrane region" description="Helical" evidence="12">
    <location>
        <begin position="422"/>
        <end position="441"/>
    </location>
</feature>
<protein>
    <recommendedName>
        <fullName evidence="15">Sodium-coupled monocarboxylate transporter 2</fullName>
    </recommendedName>
</protein>